<dbReference type="EMBL" id="KV923100">
    <property type="protein sequence ID" value="PIN88226.1"/>
    <property type="molecule type" value="Genomic_DNA"/>
</dbReference>
<dbReference type="GO" id="GO:0099604">
    <property type="term" value="F:ligand-gated calcium channel activity"/>
    <property type="evidence" value="ECO:0007669"/>
    <property type="project" value="TreeGrafter"/>
</dbReference>
<evidence type="ECO:0000256" key="4">
    <source>
        <dbReference type="ARBA" id="ARBA00022989"/>
    </source>
</evidence>
<evidence type="ECO:0000256" key="2">
    <source>
        <dbReference type="ARBA" id="ARBA00022448"/>
    </source>
</evidence>
<dbReference type="PANTHER" id="PTHR13800:SF45">
    <property type="entry name" value="TRANSIENT RECEPTOR POTENTIAL CATION CHANNEL SUBFAMILY M MEMBER 2 ISOFORM X1"/>
    <property type="match status" value="1"/>
</dbReference>
<feature type="non-terminal residue" evidence="10">
    <location>
        <position position="255"/>
    </location>
</feature>
<dbReference type="AlphaFoldDB" id="A0A2G9NAX4"/>
<dbReference type="OrthoDB" id="310870at2759"/>
<dbReference type="Proteomes" id="UP000228934">
    <property type="component" value="Unassembled WGS sequence"/>
</dbReference>
<keyword evidence="4" id="KW-1133">Transmembrane helix</keyword>
<evidence type="ECO:0000256" key="1">
    <source>
        <dbReference type="ARBA" id="ARBA00004141"/>
    </source>
</evidence>
<dbReference type="Pfam" id="PF18139">
    <property type="entry name" value="LSDAT_euk"/>
    <property type="match status" value="1"/>
</dbReference>
<evidence type="ECO:0000259" key="8">
    <source>
        <dbReference type="Pfam" id="PF18139"/>
    </source>
</evidence>
<evidence type="ECO:0000256" key="5">
    <source>
        <dbReference type="ARBA" id="ARBA00023065"/>
    </source>
</evidence>
<comment type="subcellular location">
    <subcellularLocation>
        <location evidence="1">Membrane</location>
        <topology evidence="1">Multi-pass membrane protein</topology>
    </subcellularLocation>
</comment>
<evidence type="ECO:0000256" key="7">
    <source>
        <dbReference type="ARBA" id="ARBA00023303"/>
    </source>
</evidence>
<dbReference type="GO" id="GO:0051209">
    <property type="term" value="P:release of sequestered calcium ion into cytosol"/>
    <property type="evidence" value="ECO:0007669"/>
    <property type="project" value="TreeGrafter"/>
</dbReference>
<keyword evidence="5" id="KW-0406">Ion transport</keyword>
<evidence type="ECO:0000256" key="6">
    <source>
        <dbReference type="ARBA" id="ARBA00023136"/>
    </source>
</evidence>
<accession>A0A2G9NAX4</accession>
<evidence type="ECO:0000256" key="3">
    <source>
        <dbReference type="ARBA" id="ARBA00022692"/>
    </source>
</evidence>
<keyword evidence="6" id="KW-0472">Membrane</keyword>
<proteinExistence type="predicted"/>
<evidence type="ECO:0000259" key="9">
    <source>
        <dbReference type="Pfam" id="PF25508"/>
    </source>
</evidence>
<dbReference type="InterPro" id="IPR041491">
    <property type="entry name" value="TRPM_SLOG"/>
</dbReference>
<feature type="domain" description="TRPM SLOG" evidence="8">
    <location>
        <begin position="5"/>
        <end position="83"/>
    </location>
</feature>
<reference evidence="11" key="1">
    <citation type="journal article" date="2017" name="Nat. Commun.">
        <title>The North American bullfrog draft genome provides insight into hormonal regulation of long noncoding RNA.</title>
        <authorList>
            <person name="Hammond S.A."/>
            <person name="Warren R.L."/>
            <person name="Vandervalk B.P."/>
            <person name="Kucuk E."/>
            <person name="Khan H."/>
            <person name="Gibb E.A."/>
            <person name="Pandoh P."/>
            <person name="Kirk H."/>
            <person name="Zhao Y."/>
            <person name="Jones M."/>
            <person name="Mungall A.J."/>
            <person name="Coope R."/>
            <person name="Pleasance S."/>
            <person name="Moore R.A."/>
            <person name="Holt R.A."/>
            <person name="Round J.M."/>
            <person name="Ohora S."/>
            <person name="Walle B.V."/>
            <person name="Veldhoen N."/>
            <person name="Helbing C.C."/>
            <person name="Birol I."/>
        </authorList>
    </citation>
    <scope>NUCLEOTIDE SEQUENCE [LARGE SCALE GENOMIC DNA]</scope>
</reference>
<gene>
    <name evidence="10" type="ORF">AB205_0159530</name>
</gene>
<dbReference type="Pfam" id="PF25508">
    <property type="entry name" value="TRPM2"/>
    <property type="match status" value="1"/>
</dbReference>
<keyword evidence="11" id="KW-1185">Reference proteome</keyword>
<keyword evidence="7" id="KW-0407">Ion channel</keyword>
<feature type="domain" description="TRPM-like" evidence="9">
    <location>
        <begin position="137"/>
        <end position="246"/>
    </location>
</feature>
<keyword evidence="3" id="KW-0812">Transmembrane</keyword>
<sequence>MDEGSQGRLCCLDNNHTHFILVDDGTHGCYGVEIPLRTRLEKFISEQTMHKEGTAIKTVCVVLEGGPGTLDIQDIVRMESLLTILREEKVGDQRMDVAILQALLKASHNANHNGQENWDHQLKLAVSWNRPEIAETQIFTEDWMWKPSDLYPSLTLSLIEDKPSFVRLFLERGVSLAEYLTWDTLTELYNNTDPSSLIHSKLERQAKAERSKEVTKIELHHVSCVLQDLLGDVTELLYPEAKPKHTWSLAEISIK</sequence>
<organism evidence="10 11">
    <name type="scientific">Aquarana catesbeiana</name>
    <name type="common">American bullfrog</name>
    <name type="synonym">Rana catesbeiana</name>
    <dbReference type="NCBI Taxonomy" id="8400"/>
    <lineage>
        <taxon>Eukaryota</taxon>
        <taxon>Metazoa</taxon>
        <taxon>Chordata</taxon>
        <taxon>Craniata</taxon>
        <taxon>Vertebrata</taxon>
        <taxon>Euteleostomi</taxon>
        <taxon>Amphibia</taxon>
        <taxon>Batrachia</taxon>
        <taxon>Anura</taxon>
        <taxon>Neobatrachia</taxon>
        <taxon>Ranoidea</taxon>
        <taxon>Ranidae</taxon>
        <taxon>Aquarana</taxon>
    </lineage>
</organism>
<dbReference type="InterPro" id="IPR057366">
    <property type="entry name" value="TRPM-like"/>
</dbReference>
<protein>
    <submittedName>
        <fullName evidence="10">Uncharacterized protein</fullName>
    </submittedName>
</protein>
<keyword evidence="2" id="KW-0813">Transport</keyword>
<evidence type="ECO:0000313" key="10">
    <source>
        <dbReference type="EMBL" id="PIN88226.1"/>
    </source>
</evidence>
<name>A0A2G9NAX4_AQUCT</name>
<dbReference type="InterPro" id="IPR050927">
    <property type="entry name" value="TRPM"/>
</dbReference>
<dbReference type="PANTHER" id="PTHR13800">
    <property type="entry name" value="TRANSIENT RECEPTOR POTENTIAL CATION CHANNEL, SUBFAMILY M, MEMBER 6"/>
    <property type="match status" value="1"/>
</dbReference>
<evidence type="ECO:0000313" key="11">
    <source>
        <dbReference type="Proteomes" id="UP000228934"/>
    </source>
</evidence>
<dbReference type="GO" id="GO:0005886">
    <property type="term" value="C:plasma membrane"/>
    <property type="evidence" value="ECO:0007669"/>
    <property type="project" value="TreeGrafter"/>
</dbReference>